<reference evidence="1 2" key="1">
    <citation type="submission" date="2019-05" db="EMBL/GenBank/DDBJ databases">
        <title>Another draft genome of Portunus trituberculatus and its Hox gene families provides insights of decapod evolution.</title>
        <authorList>
            <person name="Jeong J.-H."/>
            <person name="Song I."/>
            <person name="Kim S."/>
            <person name="Choi T."/>
            <person name="Kim D."/>
            <person name="Ryu S."/>
            <person name="Kim W."/>
        </authorList>
    </citation>
    <scope>NUCLEOTIDE SEQUENCE [LARGE SCALE GENOMIC DNA]</scope>
    <source>
        <tissue evidence="1">Muscle</tissue>
    </source>
</reference>
<dbReference type="Proteomes" id="UP000324222">
    <property type="component" value="Unassembled WGS sequence"/>
</dbReference>
<proteinExistence type="predicted"/>
<accession>A0A5B7HM41</accession>
<protein>
    <submittedName>
        <fullName evidence="1">Uncharacterized protein</fullName>
    </submittedName>
</protein>
<dbReference type="EMBL" id="VSRR010031497">
    <property type="protein sequence ID" value="MPC70655.1"/>
    <property type="molecule type" value="Genomic_DNA"/>
</dbReference>
<sequence>MYTPEEGVTHFGESFNLRDVEIFNFYLSCRMRRGSPACAVICTLQETLACTRKFNALRTYRRKFRSFKCLQSYTPLKKQDTRRFTSKMQAHHTSPSAWRINSLMIVAATSN</sequence>
<dbReference type="AlphaFoldDB" id="A0A5B7HM41"/>
<name>A0A5B7HM41_PORTR</name>
<gene>
    <name evidence="1" type="ORF">E2C01_064910</name>
</gene>
<evidence type="ECO:0000313" key="2">
    <source>
        <dbReference type="Proteomes" id="UP000324222"/>
    </source>
</evidence>
<organism evidence="1 2">
    <name type="scientific">Portunus trituberculatus</name>
    <name type="common">Swimming crab</name>
    <name type="synonym">Neptunus trituberculatus</name>
    <dbReference type="NCBI Taxonomy" id="210409"/>
    <lineage>
        <taxon>Eukaryota</taxon>
        <taxon>Metazoa</taxon>
        <taxon>Ecdysozoa</taxon>
        <taxon>Arthropoda</taxon>
        <taxon>Crustacea</taxon>
        <taxon>Multicrustacea</taxon>
        <taxon>Malacostraca</taxon>
        <taxon>Eumalacostraca</taxon>
        <taxon>Eucarida</taxon>
        <taxon>Decapoda</taxon>
        <taxon>Pleocyemata</taxon>
        <taxon>Brachyura</taxon>
        <taxon>Eubrachyura</taxon>
        <taxon>Portunoidea</taxon>
        <taxon>Portunidae</taxon>
        <taxon>Portuninae</taxon>
        <taxon>Portunus</taxon>
    </lineage>
</organism>
<keyword evidence="2" id="KW-1185">Reference proteome</keyword>
<comment type="caution">
    <text evidence="1">The sequence shown here is derived from an EMBL/GenBank/DDBJ whole genome shotgun (WGS) entry which is preliminary data.</text>
</comment>
<evidence type="ECO:0000313" key="1">
    <source>
        <dbReference type="EMBL" id="MPC70655.1"/>
    </source>
</evidence>